<organism evidence="2 3">
    <name type="scientific">Ruminococcus flavefaciens 007c</name>
    <dbReference type="NCBI Taxonomy" id="1341157"/>
    <lineage>
        <taxon>Bacteria</taxon>
        <taxon>Bacillati</taxon>
        <taxon>Bacillota</taxon>
        <taxon>Clostridia</taxon>
        <taxon>Eubacteriales</taxon>
        <taxon>Oscillospiraceae</taxon>
        <taxon>Ruminococcus</taxon>
    </lineage>
</organism>
<evidence type="ECO:0000313" key="3">
    <source>
        <dbReference type="Proteomes" id="UP000019365"/>
    </source>
</evidence>
<accession>W7UM66</accession>
<dbReference type="Proteomes" id="UP000019365">
    <property type="component" value="Unassembled WGS sequence"/>
</dbReference>
<feature type="transmembrane region" description="Helical" evidence="1">
    <location>
        <begin position="350"/>
        <end position="367"/>
    </location>
</feature>
<keyword evidence="1" id="KW-0472">Membrane</keyword>
<feature type="transmembrane region" description="Helical" evidence="1">
    <location>
        <begin position="404"/>
        <end position="422"/>
    </location>
</feature>
<feature type="transmembrane region" description="Helical" evidence="1">
    <location>
        <begin position="176"/>
        <end position="194"/>
    </location>
</feature>
<name>W7UM66_RUMFL</name>
<feature type="transmembrane region" description="Helical" evidence="1">
    <location>
        <begin position="201"/>
        <end position="221"/>
    </location>
</feature>
<dbReference type="OrthoDB" id="1821221at2"/>
<dbReference type="eggNOG" id="ENOG502Z8VR">
    <property type="taxonomic scope" value="Bacteria"/>
</dbReference>
<keyword evidence="3" id="KW-1185">Reference proteome</keyword>
<gene>
    <name evidence="2" type="ORF">RF007C_00690</name>
</gene>
<comment type="caution">
    <text evidence="2">The sequence shown here is derived from an EMBL/GenBank/DDBJ whole genome shotgun (WGS) entry which is preliminary data.</text>
</comment>
<keyword evidence="1" id="KW-1133">Transmembrane helix</keyword>
<feature type="transmembrane region" description="Helical" evidence="1">
    <location>
        <begin position="99"/>
        <end position="123"/>
    </location>
</feature>
<dbReference type="Pfam" id="PF19528">
    <property type="entry name" value="DUF6056"/>
    <property type="match status" value="1"/>
</dbReference>
<proteinExistence type="predicted"/>
<keyword evidence="1" id="KW-0812">Transmembrane</keyword>
<feature type="transmembrane region" description="Helical" evidence="1">
    <location>
        <begin position="287"/>
        <end position="310"/>
    </location>
</feature>
<dbReference type="InterPro" id="IPR045691">
    <property type="entry name" value="DUF6056"/>
</dbReference>
<feature type="transmembrane region" description="Helical" evidence="1">
    <location>
        <begin position="129"/>
        <end position="148"/>
    </location>
</feature>
<evidence type="ECO:0008006" key="4">
    <source>
        <dbReference type="Google" id="ProtNLM"/>
    </source>
</evidence>
<protein>
    <recommendedName>
        <fullName evidence="4">Glycosyltransferase RgtA/B/C/D-like domain-containing protein</fullName>
    </recommendedName>
</protein>
<feature type="transmembrane region" description="Helical" evidence="1">
    <location>
        <begin position="155"/>
        <end position="170"/>
    </location>
</feature>
<feature type="transmembrane region" description="Helical" evidence="1">
    <location>
        <begin position="259"/>
        <end position="275"/>
    </location>
</feature>
<reference evidence="2 3" key="1">
    <citation type="journal article" date="2014" name="PLoS ONE">
        <title>Rumen cellulosomics: divergent fiber-degrading strategies revealed by comparative genome-wide analysis of six ruminococcal strains.</title>
        <authorList>
            <person name="Dassa B."/>
            <person name="Borovok I."/>
            <person name="Ruimy-Israeli V."/>
            <person name="Lamed R."/>
            <person name="Flint H.J."/>
            <person name="Duncan S.H."/>
            <person name="Henrissat B."/>
            <person name="Coutinho P."/>
            <person name="Morrison M."/>
            <person name="Mosoni P."/>
            <person name="Yeoman C.J."/>
            <person name="White B.A."/>
            <person name="Bayer E.A."/>
        </authorList>
    </citation>
    <scope>NUCLEOTIDE SEQUENCE [LARGE SCALE GENOMIC DNA]</scope>
    <source>
        <strain evidence="2 3">007c</strain>
    </source>
</reference>
<evidence type="ECO:0000313" key="2">
    <source>
        <dbReference type="EMBL" id="EWM52649.1"/>
    </source>
</evidence>
<dbReference type="AlphaFoldDB" id="W7UM66"/>
<sequence length="516" mass="59388">MKKTGSALKFLPYIFIAVFSVIMSLSNYMNGDDYLWYYSFDDPALEEWRAPNGRFFSNQVTMWLVRSCFFRAVFIAVTLAAFLILLGKLFDFEKKIGSAGYYIPLMLFIMIPSATYCETVRWISAYTNYVVSVLFLLVYLLFMFCCLFRKHKPKPFTAVLFLPLSLAAGLCVEHMTIYNIVLALAMVILVIKLKKKGIPHALAYLAGAAVSCFLMFGNSMYSEIYSESDSVGNRYFELGFANIMQNAYSYVVMHYTKDFWLLSAVLTAALTVLYFRSRYCDKKYKYLNVCMTICWLYSSYSVFNMCFGSLRANTPAMKIVALETAFSFVYVVAIAYLINVFLENNARIRAYVYLVSTFLVTAPFLVISPVTARCFFANYMFWILLCGEILCAALKRAFKFKADIVIRTSFVLAFASAFIISFECISNKYYDVLRFSYIREQMADEKSRSLNLMLLPYTEYSHDDLKDGIEEGGQAIGNIGYSDYILRYHGIDVEKARKRTSSHMTPYDYYIEKQSE</sequence>
<feature type="transmembrane region" description="Helical" evidence="1">
    <location>
        <begin position="316"/>
        <end position="338"/>
    </location>
</feature>
<feature type="transmembrane region" description="Helical" evidence="1">
    <location>
        <begin position="63"/>
        <end position="87"/>
    </location>
</feature>
<dbReference type="RefSeq" id="WP_037300695.1">
    <property type="nucleotide sequence ID" value="NZ_ATAX01000032.1"/>
</dbReference>
<dbReference type="EMBL" id="ATAX01000032">
    <property type="protein sequence ID" value="EWM52649.1"/>
    <property type="molecule type" value="Genomic_DNA"/>
</dbReference>
<dbReference type="PATRIC" id="fig|1341157.4.peg.2692"/>
<feature type="transmembrane region" description="Helical" evidence="1">
    <location>
        <begin position="7"/>
        <end position="29"/>
    </location>
</feature>
<evidence type="ECO:0000256" key="1">
    <source>
        <dbReference type="SAM" id="Phobius"/>
    </source>
</evidence>